<evidence type="ECO:0000313" key="1">
    <source>
        <dbReference type="EMBL" id="NDY43623.1"/>
    </source>
</evidence>
<dbReference type="RefSeq" id="WP_163300002.1">
    <property type="nucleotide sequence ID" value="NZ_JAAGRR010000240.1"/>
</dbReference>
<protein>
    <submittedName>
        <fullName evidence="1">Uncharacterized protein</fullName>
    </submittedName>
</protein>
<dbReference type="AlphaFoldDB" id="A0A6N9TU56"/>
<accession>A0A6N9TU56</accession>
<proteinExistence type="predicted"/>
<dbReference type="EMBL" id="JAAGRR010000240">
    <property type="protein sequence ID" value="NDY43623.1"/>
    <property type="molecule type" value="Genomic_DNA"/>
</dbReference>
<gene>
    <name evidence="1" type="ORF">G3N55_12340</name>
</gene>
<reference evidence="1 2" key="1">
    <citation type="submission" date="2020-02" db="EMBL/GenBank/DDBJ databases">
        <title>Comparative genomics of sulfur disproportionating microorganisms.</title>
        <authorList>
            <person name="Ward L.M."/>
            <person name="Bertran E."/>
            <person name="Johnston D.T."/>
        </authorList>
    </citation>
    <scope>NUCLEOTIDE SEQUENCE [LARGE SCALE GENOMIC DNA]</scope>
    <source>
        <strain evidence="1 2">DSM 100025</strain>
    </source>
</reference>
<comment type="caution">
    <text evidence="1">The sequence shown here is derived from an EMBL/GenBank/DDBJ whole genome shotgun (WGS) entry which is preliminary data.</text>
</comment>
<keyword evidence="2" id="KW-1185">Reference proteome</keyword>
<organism evidence="1 2">
    <name type="scientific">Dissulfurirhabdus thermomarina</name>
    <dbReference type="NCBI Taxonomy" id="1765737"/>
    <lineage>
        <taxon>Bacteria</taxon>
        <taxon>Deltaproteobacteria</taxon>
        <taxon>Dissulfurirhabdaceae</taxon>
        <taxon>Dissulfurirhabdus</taxon>
    </lineage>
</organism>
<name>A0A6N9TU56_DISTH</name>
<evidence type="ECO:0000313" key="2">
    <source>
        <dbReference type="Proteomes" id="UP000469346"/>
    </source>
</evidence>
<sequence>MKTKRWMGLLAAAVLAGAWPALGLAGAGDVTLVYTGNTLGKLDACAT</sequence>
<dbReference type="Proteomes" id="UP000469346">
    <property type="component" value="Unassembled WGS sequence"/>
</dbReference>